<dbReference type="CDD" id="cd07989">
    <property type="entry name" value="LPLAT_AGPAT-like"/>
    <property type="match status" value="1"/>
</dbReference>
<sequence>MGARLRALVFEAVLWASVVAYGSLILLLAPFSQRPTLTAMGQHWARSVLRALKWLCGIDYRIRGEGSLSDLRGVVVVSNHQSAWETLALATILPVHQTWVMKEELLRIPFFGWALRLFEPIAIKRADGRRAMKQLLQVGGERLRQGQCVVIFPEGTRVAPDARRRFGIGGALLATSTGTEIVPIAHNAGHFWPRRGLVKRAGTIDVVIGPAIETAGQKAEAINSQVEQWIRATLHSLPAPTVRPEPTTSAAGRRGPGS</sequence>
<dbReference type="EMBL" id="NRSJ01000015">
    <property type="protein sequence ID" value="MBK1704893.1"/>
    <property type="molecule type" value="Genomic_DNA"/>
</dbReference>
<reference evidence="7" key="2">
    <citation type="journal article" date="2020" name="Microorganisms">
        <title>Osmotic Adaptation and Compatible Solute Biosynthesis of Phototrophic Bacteria as Revealed from Genome Analyses.</title>
        <authorList>
            <person name="Imhoff J.F."/>
            <person name="Rahn T."/>
            <person name="Kunzel S."/>
            <person name="Keller A."/>
            <person name="Neulinger S.C."/>
        </authorList>
    </citation>
    <scope>NUCLEOTIDE SEQUENCE</scope>
    <source>
        <strain evidence="7">DSM 11080</strain>
    </source>
</reference>
<gene>
    <name evidence="7" type="ORF">CKO40_10165</name>
</gene>
<evidence type="ECO:0000256" key="3">
    <source>
        <dbReference type="ARBA" id="ARBA00023315"/>
    </source>
</evidence>
<dbReference type="InterPro" id="IPR002123">
    <property type="entry name" value="Plipid/glycerol_acylTrfase"/>
</dbReference>
<evidence type="ECO:0000313" key="7">
    <source>
        <dbReference type="EMBL" id="MBK1704893.1"/>
    </source>
</evidence>
<evidence type="ECO:0000259" key="6">
    <source>
        <dbReference type="SMART" id="SM00563"/>
    </source>
</evidence>
<keyword evidence="8" id="KW-1185">Reference proteome</keyword>
<dbReference type="Pfam" id="PF01553">
    <property type="entry name" value="Acyltransferase"/>
    <property type="match status" value="1"/>
</dbReference>
<dbReference type="GO" id="GO:0006654">
    <property type="term" value="P:phosphatidic acid biosynthetic process"/>
    <property type="evidence" value="ECO:0007669"/>
    <property type="project" value="TreeGrafter"/>
</dbReference>
<dbReference type="PANTHER" id="PTHR10434">
    <property type="entry name" value="1-ACYL-SN-GLYCEROL-3-PHOSPHATE ACYLTRANSFERASE"/>
    <property type="match status" value="1"/>
</dbReference>
<dbReference type="SMART" id="SM00563">
    <property type="entry name" value="PlsC"/>
    <property type="match status" value="1"/>
</dbReference>
<dbReference type="PANTHER" id="PTHR10434:SF40">
    <property type="entry name" value="1-ACYL-SN-GLYCEROL-3-PHOSPHATE ACYLTRANSFERASE"/>
    <property type="match status" value="1"/>
</dbReference>
<evidence type="ECO:0000313" key="8">
    <source>
        <dbReference type="Proteomes" id="UP001296776"/>
    </source>
</evidence>
<keyword evidence="5" id="KW-0812">Transmembrane</keyword>
<dbReference type="AlphaFoldDB" id="A0AAJ0U4D2"/>
<name>A0AAJ0U4D2_9GAMM</name>
<dbReference type="SUPFAM" id="SSF69593">
    <property type="entry name" value="Glycerol-3-phosphate (1)-acyltransferase"/>
    <property type="match status" value="1"/>
</dbReference>
<keyword evidence="5" id="KW-1133">Transmembrane helix</keyword>
<proteinExistence type="predicted"/>
<dbReference type="RefSeq" id="WP_200346099.1">
    <property type="nucleotide sequence ID" value="NZ_NRSJ01000015.1"/>
</dbReference>
<protein>
    <recommendedName>
        <fullName evidence="6">Phospholipid/glycerol acyltransferase domain-containing protein</fullName>
    </recommendedName>
</protein>
<reference evidence="7" key="1">
    <citation type="submission" date="2017-08" db="EMBL/GenBank/DDBJ databases">
        <authorList>
            <person name="Imhoff J.F."/>
            <person name="Rahn T."/>
            <person name="Kuenzel S."/>
            <person name="Neulinger S.C."/>
        </authorList>
    </citation>
    <scope>NUCLEOTIDE SEQUENCE</scope>
    <source>
        <strain evidence="7">DSM 11080</strain>
    </source>
</reference>
<dbReference type="Proteomes" id="UP001296776">
    <property type="component" value="Unassembled WGS sequence"/>
</dbReference>
<evidence type="ECO:0000256" key="2">
    <source>
        <dbReference type="ARBA" id="ARBA00022679"/>
    </source>
</evidence>
<dbReference type="GO" id="GO:0003841">
    <property type="term" value="F:1-acylglycerol-3-phosphate O-acyltransferase activity"/>
    <property type="evidence" value="ECO:0007669"/>
    <property type="project" value="TreeGrafter"/>
</dbReference>
<keyword evidence="5" id="KW-0472">Membrane</keyword>
<feature type="transmembrane region" description="Helical" evidence="5">
    <location>
        <begin position="12"/>
        <end position="31"/>
    </location>
</feature>
<keyword evidence="2" id="KW-0808">Transferase</keyword>
<evidence type="ECO:0000256" key="4">
    <source>
        <dbReference type="SAM" id="MobiDB-lite"/>
    </source>
</evidence>
<evidence type="ECO:0000256" key="1">
    <source>
        <dbReference type="ARBA" id="ARBA00005189"/>
    </source>
</evidence>
<organism evidence="7 8">
    <name type="scientific">Halochromatium glycolicum</name>
    <dbReference type="NCBI Taxonomy" id="85075"/>
    <lineage>
        <taxon>Bacteria</taxon>
        <taxon>Pseudomonadati</taxon>
        <taxon>Pseudomonadota</taxon>
        <taxon>Gammaproteobacteria</taxon>
        <taxon>Chromatiales</taxon>
        <taxon>Chromatiaceae</taxon>
        <taxon>Halochromatium</taxon>
    </lineage>
</organism>
<accession>A0AAJ0U4D2</accession>
<feature type="region of interest" description="Disordered" evidence="4">
    <location>
        <begin position="237"/>
        <end position="258"/>
    </location>
</feature>
<comment type="caution">
    <text evidence="7">The sequence shown here is derived from an EMBL/GenBank/DDBJ whole genome shotgun (WGS) entry which is preliminary data.</text>
</comment>
<keyword evidence="3" id="KW-0012">Acyltransferase</keyword>
<feature type="domain" description="Phospholipid/glycerol acyltransferase" evidence="6">
    <location>
        <begin position="74"/>
        <end position="189"/>
    </location>
</feature>
<evidence type="ECO:0000256" key="5">
    <source>
        <dbReference type="SAM" id="Phobius"/>
    </source>
</evidence>
<comment type="pathway">
    <text evidence="1">Lipid metabolism.</text>
</comment>